<comment type="caution">
    <text evidence="1">The sequence shown here is derived from an EMBL/GenBank/DDBJ whole genome shotgun (WGS) entry which is preliminary data.</text>
</comment>
<dbReference type="EMBL" id="MTQA01000077">
    <property type="protein sequence ID" value="PNP80351.1"/>
    <property type="molecule type" value="Genomic_DNA"/>
</dbReference>
<evidence type="ECO:0000313" key="1">
    <source>
        <dbReference type="EMBL" id="PNP80351.1"/>
    </source>
</evidence>
<proteinExistence type="predicted"/>
<name>A0A2K0WDJ9_GIBNY</name>
<organism evidence="1 2">
    <name type="scientific">Gibberella nygamai</name>
    <name type="common">Bean root rot disease fungus</name>
    <name type="synonym">Fusarium nygamai</name>
    <dbReference type="NCBI Taxonomy" id="42673"/>
    <lineage>
        <taxon>Eukaryota</taxon>
        <taxon>Fungi</taxon>
        <taxon>Dikarya</taxon>
        <taxon>Ascomycota</taxon>
        <taxon>Pezizomycotina</taxon>
        <taxon>Sordariomycetes</taxon>
        <taxon>Hypocreomycetidae</taxon>
        <taxon>Hypocreales</taxon>
        <taxon>Nectriaceae</taxon>
        <taxon>Fusarium</taxon>
        <taxon>Fusarium fujikuroi species complex</taxon>
    </lineage>
</organism>
<sequence length="484" mass="54512">MNNSGSHAFLHSFANIIEHPRFIRNPAYKDAIVHPLLVAMMSYAMGGPVRMTDARGKDTQPISVNAQDNMLHVDNTPFREKYKILLGWERGAPKGPTGQNFTFLPGTHKGNRHVRQLSKDFPAWSTENDSLFNTNDSIDNIFEFQKDVTGRQDPTVVEVNYPDQPVTALFSAGSLVHHRYRNERGHDRSCIIYAFHLASDHPGALLDVAEFEQARTLIDALIGYQDGSESGIDVFCSLLCSNACQIEEKIEEIFNQMHQSCLIDTADLALSGNDLARWHQEVTRAPSASQLKYENGHFLSHAEGHIPRSLLVDKLSSAMAFDKHGLLELIIYDDGHEEIRKPARKSIWTLSKDQIRGIVSAWLPAVESYNFTVSDVQSLVVLRAEAERVASHIQDSFPAVCFDRESTHLHDQRVPSMHQLILDLGESLTRCEKVETYITTNLFLFLSTHLAILYASRGMEDSMRRSCEMFLRAYVATVLLIEGS</sequence>
<evidence type="ECO:0000313" key="2">
    <source>
        <dbReference type="Proteomes" id="UP000236664"/>
    </source>
</evidence>
<gene>
    <name evidence="1" type="ORF">FNYG_05950</name>
</gene>
<keyword evidence="2" id="KW-1185">Reference proteome</keyword>
<dbReference type="OrthoDB" id="3932667at2759"/>
<reference evidence="1 2" key="1">
    <citation type="submission" date="2017-06" db="EMBL/GenBank/DDBJ databases">
        <title>Genome of Fusarium nygamai isolate CS10214.</title>
        <authorList>
            <person name="Gardiner D.M."/>
            <person name="Obanor F."/>
            <person name="Kazan K."/>
        </authorList>
    </citation>
    <scope>NUCLEOTIDE SEQUENCE [LARGE SCALE GENOMIC DNA]</scope>
    <source>
        <strain evidence="1 2">CS10214</strain>
    </source>
</reference>
<dbReference type="Proteomes" id="UP000236664">
    <property type="component" value="Unassembled WGS sequence"/>
</dbReference>
<accession>A0A2K0WDJ9</accession>
<dbReference type="AlphaFoldDB" id="A0A2K0WDJ9"/>
<protein>
    <submittedName>
        <fullName evidence="1">Uncharacterized protein</fullName>
    </submittedName>
</protein>